<evidence type="ECO:0000256" key="1">
    <source>
        <dbReference type="SAM" id="MobiDB-lite"/>
    </source>
</evidence>
<sequence>TIIHHRCHLRQPAPIHQPPPLQRHHTAIPSSLNHHTTQPATSRRSTVAGTTTPPPLPLDTINSRCLAAKAAAAASTAGSQPADSDDGTATIAAPCGVGLVVVIPHLRAFGCAFNGSPTGAFGSLFNSLIGAFGYYY</sequence>
<comment type="caution">
    <text evidence="2">The sequence shown here is derived from an EMBL/GenBank/DDBJ whole genome shotgun (WGS) entry which is preliminary data.</text>
</comment>
<organism evidence="2">
    <name type="scientific">Tanacetum cinerariifolium</name>
    <name type="common">Dalmatian daisy</name>
    <name type="synonym">Chrysanthemum cinerariifolium</name>
    <dbReference type="NCBI Taxonomy" id="118510"/>
    <lineage>
        <taxon>Eukaryota</taxon>
        <taxon>Viridiplantae</taxon>
        <taxon>Streptophyta</taxon>
        <taxon>Embryophyta</taxon>
        <taxon>Tracheophyta</taxon>
        <taxon>Spermatophyta</taxon>
        <taxon>Magnoliopsida</taxon>
        <taxon>eudicotyledons</taxon>
        <taxon>Gunneridae</taxon>
        <taxon>Pentapetalae</taxon>
        <taxon>asterids</taxon>
        <taxon>campanulids</taxon>
        <taxon>Asterales</taxon>
        <taxon>Asteraceae</taxon>
        <taxon>Asteroideae</taxon>
        <taxon>Anthemideae</taxon>
        <taxon>Anthemidinae</taxon>
        <taxon>Tanacetum</taxon>
    </lineage>
</organism>
<accession>A0A699R522</accession>
<feature type="non-terminal residue" evidence="2">
    <location>
        <position position="1"/>
    </location>
</feature>
<dbReference type="EMBL" id="BKCJ011068573">
    <property type="protein sequence ID" value="GFC79042.1"/>
    <property type="molecule type" value="Genomic_DNA"/>
</dbReference>
<name>A0A699R522_TANCI</name>
<feature type="region of interest" description="Disordered" evidence="1">
    <location>
        <begin position="1"/>
        <end position="55"/>
    </location>
</feature>
<protein>
    <submittedName>
        <fullName evidence="2">Uncharacterized protein</fullName>
    </submittedName>
</protein>
<reference evidence="2" key="1">
    <citation type="journal article" date="2019" name="Sci. Rep.">
        <title>Draft genome of Tanacetum cinerariifolium, the natural source of mosquito coil.</title>
        <authorList>
            <person name="Yamashiro T."/>
            <person name="Shiraishi A."/>
            <person name="Satake H."/>
            <person name="Nakayama K."/>
        </authorList>
    </citation>
    <scope>NUCLEOTIDE SEQUENCE</scope>
</reference>
<gene>
    <name evidence="2" type="ORF">Tci_851012</name>
</gene>
<dbReference type="AlphaFoldDB" id="A0A699R522"/>
<feature type="compositionally biased region" description="Polar residues" evidence="1">
    <location>
        <begin position="28"/>
        <end position="49"/>
    </location>
</feature>
<evidence type="ECO:0000313" key="2">
    <source>
        <dbReference type="EMBL" id="GFC79042.1"/>
    </source>
</evidence>
<proteinExistence type="predicted"/>